<dbReference type="Proteomes" id="UP000663946">
    <property type="component" value="Chromosome 1"/>
</dbReference>
<accession>A0AAJ4N0Q0</accession>
<protein>
    <submittedName>
        <fullName evidence="1">Uncharacterized protein</fullName>
    </submittedName>
</protein>
<dbReference type="EMBL" id="CP049216">
    <property type="protein sequence ID" value="QTG12893.1"/>
    <property type="molecule type" value="Genomic_DNA"/>
</dbReference>
<reference evidence="1" key="1">
    <citation type="submission" date="2020-02" db="EMBL/GenBank/DDBJ databases">
        <title>Unexpected conservation and global transmission of agrobacterial virulence plasmids.</title>
        <authorList>
            <person name="Weisberg A.J."/>
            <person name="Davis E.W. II"/>
            <person name="Tabima J.R."/>
            <person name="Belcher M.S."/>
            <person name="Miller M."/>
            <person name="Kuo C.-H."/>
            <person name="Loper J.E."/>
            <person name="Grunwald N.J."/>
            <person name="Putnam M.L."/>
            <person name="Chang J.H."/>
        </authorList>
    </citation>
    <scope>NUCLEOTIDE SEQUENCE</scope>
    <source>
        <strain evidence="1">Q15/94</strain>
    </source>
</reference>
<gene>
    <name evidence="1" type="ORF">G6M86_06405</name>
</gene>
<proteinExistence type="predicted"/>
<dbReference type="AlphaFoldDB" id="A0AAJ4N0Q0"/>
<sequence length="832" mass="91144">MSFKDCMNTAVEGGEVSKEDAARLNREFDRMRKKFAANSEVTADAEAKKALAELLKAESAHQKRKAKLSLSSIKRIAADISSYKNPRGEHDVGAAALDLLEHFGTAPFDSVEGRRKAIIGMAHARMDEVLSHFKRSALLGDVGRHNKAQLDEVVREAFGENSGNPASKQFAQVWEDTHEWLRRRFNAAGGAIGKLERWGLPQHHDARALRKMGLDQWKADIRPLLDVSRMKNPLTSQPIDAAELDDILDGIWTNIATEGWSKREPLRQAFGKGALANQRAEHRFLIFRDADSWLRYQRDYGGGGDAFAAMMGHINMMAKDIAAMEVLGPNPNGTVEWLKQAVQKQAMEKVAGRPSRFAGKPERAIDGAQAANKKIDAVWGSIRGTLETPVNGRWASGLAATRSLITASVLGSAALSSVSDIGTSMMARQFVGIGARGAFADLVKAAGTQTRREAVASGLILEEAMHVFHAQARYVGTIDGRGWSGFLADRVLTLSGLTPWSQAGRHAFGLAFMRTAAENAGKPFSSLPPAFRDVMTRYGIRELDWDKMRKLPMHDIGSGTQIMRPNEIAERVDERLAERYLSMIQAETEYAIPSGSARSKVMLVDENRPGTFIGEVVRSFAQFKSFGAVFLLLHGRRIHGLLAGGETSRGAAYAGSLLISTTLFGGMALQLKSLASGRDPQDMTDGAFWGAALLQGGGLGIYGDFLFSNLNRYGGGFATTFGGPLMQRANDAWNLTAGNIAQLASGEKTHFGRELVKFMKGNTPGSTIWYTKLAWERIVWDQLQYLIDPEANKAFKQRQRFFDKEFGQGFWWRPGQVAPDRGPKLPAAIGAS</sequence>
<evidence type="ECO:0000313" key="2">
    <source>
        <dbReference type="Proteomes" id="UP000663946"/>
    </source>
</evidence>
<organism evidence="1 2">
    <name type="scientific">Agrobacterium tumefaciens</name>
    <dbReference type="NCBI Taxonomy" id="358"/>
    <lineage>
        <taxon>Bacteria</taxon>
        <taxon>Pseudomonadati</taxon>
        <taxon>Pseudomonadota</taxon>
        <taxon>Alphaproteobacteria</taxon>
        <taxon>Hyphomicrobiales</taxon>
        <taxon>Rhizobiaceae</taxon>
        <taxon>Rhizobium/Agrobacterium group</taxon>
        <taxon>Agrobacterium</taxon>
        <taxon>Agrobacterium tumefaciens complex</taxon>
    </lineage>
</organism>
<dbReference type="RefSeq" id="WP_333721938.1">
    <property type="nucleotide sequence ID" value="NZ_CP049216.1"/>
</dbReference>
<name>A0AAJ4N0Q0_AGRTU</name>
<evidence type="ECO:0000313" key="1">
    <source>
        <dbReference type="EMBL" id="QTG12893.1"/>
    </source>
</evidence>